<comment type="caution">
    <text evidence="1">The sequence shown here is derived from an EMBL/GenBank/DDBJ whole genome shotgun (WGS) entry which is preliminary data.</text>
</comment>
<evidence type="ECO:0000313" key="2">
    <source>
        <dbReference type="Proteomes" id="UP000178977"/>
    </source>
</evidence>
<proteinExistence type="predicted"/>
<name>A0A1G2LEC7_9BACT</name>
<organism evidence="1 2">
    <name type="scientific">Candidatus Sungbacteria bacterium RIFCSPLOWO2_01_FULL_60_25</name>
    <dbReference type="NCBI Taxonomy" id="1802281"/>
    <lineage>
        <taxon>Bacteria</taxon>
        <taxon>Candidatus Sungiibacteriota</taxon>
    </lineage>
</organism>
<reference evidence="1 2" key="1">
    <citation type="journal article" date="2016" name="Nat. Commun.">
        <title>Thousands of microbial genomes shed light on interconnected biogeochemical processes in an aquifer system.</title>
        <authorList>
            <person name="Anantharaman K."/>
            <person name="Brown C.T."/>
            <person name="Hug L.A."/>
            <person name="Sharon I."/>
            <person name="Castelle C.J."/>
            <person name="Probst A.J."/>
            <person name="Thomas B.C."/>
            <person name="Singh A."/>
            <person name="Wilkins M.J."/>
            <person name="Karaoz U."/>
            <person name="Brodie E.L."/>
            <person name="Williams K.H."/>
            <person name="Hubbard S.S."/>
            <person name="Banfield J.F."/>
        </authorList>
    </citation>
    <scope>NUCLEOTIDE SEQUENCE [LARGE SCALE GENOMIC DNA]</scope>
</reference>
<evidence type="ECO:0000313" key="1">
    <source>
        <dbReference type="EMBL" id="OHA09995.1"/>
    </source>
</evidence>
<accession>A0A1G2LEC7</accession>
<protein>
    <submittedName>
        <fullName evidence="1">Uncharacterized protein</fullName>
    </submittedName>
</protein>
<dbReference type="AlphaFoldDB" id="A0A1G2LEC7"/>
<sequence length="300" mass="34628">MKHILRLEKVIPFRELQDALRNVVFRGVYNTQGGKLRPYEHAKFSFATVYPFKGIGVPAEILIGRKRETLFTPQPTIYQTQIEITETVDQFLRGEGMKITDLDAGVQYSWEGRGVFHVLPPIVEKHIYPLRDGFIDLSKLLHRFSGAYVRDARGNLHHLGNAELHNFFIDEVSQLAHLDTLNSNAAIINYGLPYHGDHTFYIICDGAHRLDYALEKLRRPITVIVAEAKHTAEPLMPYYAFPVPLRPTVRLSSKKAEKMFYRLELDKIHLLNDFIKKVLHYDWEVAGLFVGKLRSNVEIY</sequence>
<dbReference type="EMBL" id="MHQT01000007">
    <property type="protein sequence ID" value="OHA09995.1"/>
    <property type="molecule type" value="Genomic_DNA"/>
</dbReference>
<dbReference type="STRING" id="1802281.A3A44_01275"/>
<gene>
    <name evidence="1" type="ORF">A3A44_01275</name>
</gene>
<dbReference type="Proteomes" id="UP000178977">
    <property type="component" value="Unassembled WGS sequence"/>
</dbReference>